<dbReference type="Proteomes" id="UP000578030">
    <property type="component" value="Unassembled WGS sequence"/>
</dbReference>
<dbReference type="Pfam" id="PF00486">
    <property type="entry name" value="Trans_reg_C"/>
    <property type="match status" value="1"/>
</dbReference>
<dbReference type="CDD" id="cd00383">
    <property type="entry name" value="trans_reg_C"/>
    <property type="match status" value="1"/>
</dbReference>
<dbReference type="PROSITE" id="PS51755">
    <property type="entry name" value="OMPR_PHOB"/>
    <property type="match status" value="1"/>
</dbReference>
<keyword evidence="4 7" id="KW-0238">DNA-binding</keyword>
<dbReference type="GO" id="GO:0000976">
    <property type="term" value="F:transcription cis-regulatory region binding"/>
    <property type="evidence" value="ECO:0007669"/>
    <property type="project" value="TreeGrafter"/>
</dbReference>
<dbReference type="SUPFAM" id="SSF52172">
    <property type="entry name" value="CheY-like"/>
    <property type="match status" value="1"/>
</dbReference>
<evidence type="ECO:0000256" key="6">
    <source>
        <dbReference type="PROSITE-ProRule" id="PRU00169"/>
    </source>
</evidence>
<comment type="caution">
    <text evidence="10">The sequence shown here is derived from an EMBL/GenBank/DDBJ whole genome shotgun (WGS) entry which is preliminary data.</text>
</comment>
<keyword evidence="2" id="KW-0902">Two-component regulatory system</keyword>
<gene>
    <name evidence="10" type="ORF">HLH28_11895</name>
</gene>
<reference evidence="10 11" key="1">
    <citation type="submission" date="2020-04" db="EMBL/GenBank/DDBJ databases">
        <title>Description of novel Gluconacetobacter.</title>
        <authorList>
            <person name="Sombolestani A."/>
        </authorList>
    </citation>
    <scope>NUCLEOTIDE SEQUENCE [LARGE SCALE GENOMIC DNA]</scope>
    <source>
        <strain evidence="10 11">LMG 27802</strain>
    </source>
</reference>
<dbReference type="AlphaFoldDB" id="A0A7W4PL94"/>
<dbReference type="Gene3D" id="3.40.50.2300">
    <property type="match status" value="1"/>
</dbReference>
<dbReference type="PROSITE" id="PS50110">
    <property type="entry name" value="RESPONSE_REGULATORY"/>
    <property type="match status" value="1"/>
</dbReference>
<dbReference type="InterPro" id="IPR001867">
    <property type="entry name" value="OmpR/PhoB-type_DNA-bd"/>
</dbReference>
<dbReference type="GO" id="GO:0000156">
    <property type="term" value="F:phosphorelay response regulator activity"/>
    <property type="evidence" value="ECO:0007669"/>
    <property type="project" value="TreeGrafter"/>
</dbReference>
<dbReference type="SUPFAM" id="SSF46894">
    <property type="entry name" value="C-terminal effector domain of the bipartite response regulators"/>
    <property type="match status" value="1"/>
</dbReference>
<evidence type="ECO:0000256" key="2">
    <source>
        <dbReference type="ARBA" id="ARBA00023012"/>
    </source>
</evidence>
<feature type="domain" description="Response regulatory" evidence="8">
    <location>
        <begin position="9"/>
        <end position="122"/>
    </location>
</feature>
<keyword evidence="5" id="KW-0804">Transcription</keyword>
<dbReference type="InterPro" id="IPR039420">
    <property type="entry name" value="WalR-like"/>
</dbReference>
<dbReference type="Gene3D" id="6.10.250.690">
    <property type="match status" value="1"/>
</dbReference>
<sequence>MISDRPAASLLLVEDDEITRDLHSAVLIGAGFNVNTAGTLSELRRQIGHARFDVILLDLRLPDGNALELVSDLRSISSAGIIVITSNPAATDRLKGLESGADQYLEKPVHPRELVACVRNLSTRVRTAAFADKNAPVYYFEGWSVDLSARKVFANSGKSISLTENEFRILDAMIRNGSKPLHRDRILALMNDDEEITTRAVDKAIYRMRIKLRAVHDSSTPLIETVHGFGYRLTARRL</sequence>
<evidence type="ECO:0000256" key="3">
    <source>
        <dbReference type="ARBA" id="ARBA00023015"/>
    </source>
</evidence>
<dbReference type="InterPro" id="IPR001789">
    <property type="entry name" value="Sig_transdc_resp-reg_receiver"/>
</dbReference>
<keyword evidence="11" id="KW-1185">Reference proteome</keyword>
<dbReference type="InterPro" id="IPR036388">
    <property type="entry name" value="WH-like_DNA-bd_sf"/>
</dbReference>
<proteinExistence type="predicted"/>
<dbReference type="EMBL" id="JABEQM010000009">
    <property type="protein sequence ID" value="MBB2202267.1"/>
    <property type="molecule type" value="Genomic_DNA"/>
</dbReference>
<evidence type="ECO:0000259" key="9">
    <source>
        <dbReference type="PROSITE" id="PS51755"/>
    </source>
</evidence>
<dbReference type="GO" id="GO:0006355">
    <property type="term" value="P:regulation of DNA-templated transcription"/>
    <property type="evidence" value="ECO:0007669"/>
    <property type="project" value="InterPro"/>
</dbReference>
<evidence type="ECO:0000256" key="4">
    <source>
        <dbReference type="ARBA" id="ARBA00023125"/>
    </source>
</evidence>
<evidence type="ECO:0000256" key="5">
    <source>
        <dbReference type="ARBA" id="ARBA00023163"/>
    </source>
</evidence>
<dbReference type="Gene3D" id="1.10.10.10">
    <property type="entry name" value="Winged helix-like DNA-binding domain superfamily/Winged helix DNA-binding domain"/>
    <property type="match status" value="1"/>
</dbReference>
<evidence type="ECO:0000313" key="11">
    <source>
        <dbReference type="Proteomes" id="UP000578030"/>
    </source>
</evidence>
<dbReference type="RefSeq" id="WP_182959384.1">
    <property type="nucleotide sequence ID" value="NZ_JABEQM010000009.1"/>
</dbReference>
<name>A0A7W4PL94_9PROT</name>
<protein>
    <submittedName>
        <fullName evidence="10">Response regulator transcription factor</fullName>
    </submittedName>
</protein>
<dbReference type="PANTHER" id="PTHR48111">
    <property type="entry name" value="REGULATOR OF RPOS"/>
    <property type="match status" value="1"/>
</dbReference>
<evidence type="ECO:0000256" key="7">
    <source>
        <dbReference type="PROSITE-ProRule" id="PRU01091"/>
    </source>
</evidence>
<organism evidence="10 11">
    <name type="scientific">Gluconacetobacter tumulisoli</name>
    <dbReference type="NCBI Taxonomy" id="1286189"/>
    <lineage>
        <taxon>Bacteria</taxon>
        <taxon>Pseudomonadati</taxon>
        <taxon>Pseudomonadota</taxon>
        <taxon>Alphaproteobacteria</taxon>
        <taxon>Acetobacterales</taxon>
        <taxon>Acetobacteraceae</taxon>
        <taxon>Gluconacetobacter</taxon>
    </lineage>
</organism>
<dbReference type="InterPro" id="IPR011006">
    <property type="entry name" value="CheY-like_superfamily"/>
</dbReference>
<dbReference type="SMART" id="SM00448">
    <property type="entry name" value="REC"/>
    <property type="match status" value="1"/>
</dbReference>
<keyword evidence="3" id="KW-0805">Transcription regulation</keyword>
<evidence type="ECO:0000313" key="10">
    <source>
        <dbReference type="EMBL" id="MBB2202267.1"/>
    </source>
</evidence>
<keyword evidence="1 6" id="KW-0597">Phosphoprotein</keyword>
<dbReference type="InterPro" id="IPR016032">
    <property type="entry name" value="Sig_transdc_resp-reg_C-effctor"/>
</dbReference>
<dbReference type="GO" id="GO:0005829">
    <property type="term" value="C:cytosol"/>
    <property type="evidence" value="ECO:0007669"/>
    <property type="project" value="TreeGrafter"/>
</dbReference>
<feature type="domain" description="OmpR/PhoB-type" evidence="9">
    <location>
        <begin position="135"/>
        <end position="235"/>
    </location>
</feature>
<dbReference type="SMART" id="SM00862">
    <property type="entry name" value="Trans_reg_C"/>
    <property type="match status" value="1"/>
</dbReference>
<feature type="DNA-binding region" description="OmpR/PhoB-type" evidence="7">
    <location>
        <begin position="135"/>
        <end position="235"/>
    </location>
</feature>
<evidence type="ECO:0000259" key="8">
    <source>
        <dbReference type="PROSITE" id="PS50110"/>
    </source>
</evidence>
<dbReference type="PANTHER" id="PTHR48111:SF4">
    <property type="entry name" value="DNA-BINDING DUAL TRANSCRIPTIONAL REGULATOR OMPR"/>
    <property type="match status" value="1"/>
</dbReference>
<evidence type="ECO:0000256" key="1">
    <source>
        <dbReference type="ARBA" id="ARBA00022553"/>
    </source>
</evidence>
<dbReference type="GO" id="GO:0032993">
    <property type="term" value="C:protein-DNA complex"/>
    <property type="evidence" value="ECO:0007669"/>
    <property type="project" value="TreeGrafter"/>
</dbReference>
<dbReference type="Pfam" id="PF00072">
    <property type="entry name" value="Response_reg"/>
    <property type="match status" value="1"/>
</dbReference>
<accession>A0A7W4PL94</accession>
<feature type="modified residue" description="4-aspartylphosphate" evidence="6">
    <location>
        <position position="58"/>
    </location>
</feature>